<name>A0A1M5E3R7_9ACTN</name>
<sequence length="354" mass="36447">MTGDRGRAAPARRRLLVFLAVVALCVGGTVTYLLVQRQGDVEAAAAAAADEAGRERLAVADVQAVPHVVVRSTEPGPSSGSVALVPLDDPAGPRAVLDLACDRVAAARGAAVCLQTLPGIVPAYRAVFLDGEYRETGSADLPGLPSRARVSAEGSYAATTVFVTGHAYTDAQFSTETVVTDLRDGDPTPLGNLESWTATWADGTRVDAEDRNFWGVSFVGDGPGFYATLGTGGARHLVRGDADERTLTVVAEDGACPSVSPDGSTVVMKETDPVSRAAVLTAYDVSTGERTRMAEGRAVDDQVAWWGDRVLYGVGSGLADSGAADVWVADPLGGGQPAILVPDASSPSVVLPGN</sequence>
<protein>
    <recommendedName>
        <fullName evidence="4">WD40-like Beta Propeller Repeat</fullName>
    </recommendedName>
</protein>
<dbReference type="EMBL" id="FQVX01000001">
    <property type="protein sequence ID" value="SHF73887.1"/>
    <property type="molecule type" value="Genomic_DNA"/>
</dbReference>
<keyword evidence="1" id="KW-0812">Transmembrane</keyword>
<dbReference type="Gene3D" id="2.120.10.30">
    <property type="entry name" value="TolB, C-terminal domain"/>
    <property type="match status" value="1"/>
</dbReference>
<proteinExistence type="predicted"/>
<evidence type="ECO:0000256" key="1">
    <source>
        <dbReference type="SAM" id="Phobius"/>
    </source>
</evidence>
<accession>A0A1M5E3R7</accession>
<dbReference type="InterPro" id="IPR011042">
    <property type="entry name" value="6-blade_b-propeller_TolB-like"/>
</dbReference>
<keyword evidence="1" id="KW-1133">Transmembrane helix</keyword>
<gene>
    <name evidence="2" type="ORF">SAMN05444351_0642</name>
</gene>
<evidence type="ECO:0008006" key="4">
    <source>
        <dbReference type="Google" id="ProtNLM"/>
    </source>
</evidence>
<organism evidence="2 3">
    <name type="scientific">Geodermatophilus nigrescens</name>
    <dbReference type="NCBI Taxonomy" id="1070870"/>
    <lineage>
        <taxon>Bacteria</taxon>
        <taxon>Bacillati</taxon>
        <taxon>Actinomycetota</taxon>
        <taxon>Actinomycetes</taxon>
        <taxon>Geodermatophilales</taxon>
        <taxon>Geodermatophilaceae</taxon>
        <taxon>Geodermatophilus</taxon>
    </lineage>
</organism>
<dbReference type="RefSeq" id="WP_073418591.1">
    <property type="nucleotide sequence ID" value="NZ_FQVX01000001.1"/>
</dbReference>
<dbReference type="OrthoDB" id="9808778at2"/>
<evidence type="ECO:0000313" key="3">
    <source>
        <dbReference type="Proteomes" id="UP000184471"/>
    </source>
</evidence>
<evidence type="ECO:0000313" key="2">
    <source>
        <dbReference type="EMBL" id="SHF73887.1"/>
    </source>
</evidence>
<dbReference type="AlphaFoldDB" id="A0A1M5E3R7"/>
<dbReference type="Proteomes" id="UP000184471">
    <property type="component" value="Unassembled WGS sequence"/>
</dbReference>
<keyword evidence="1" id="KW-0472">Membrane</keyword>
<dbReference type="SUPFAM" id="SSF69304">
    <property type="entry name" value="Tricorn protease N-terminal domain"/>
    <property type="match status" value="1"/>
</dbReference>
<keyword evidence="3" id="KW-1185">Reference proteome</keyword>
<reference evidence="2 3" key="1">
    <citation type="submission" date="2016-11" db="EMBL/GenBank/DDBJ databases">
        <authorList>
            <person name="Jaros S."/>
            <person name="Januszkiewicz K."/>
            <person name="Wedrychowicz H."/>
        </authorList>
    </citation>
    <scope>NUCLEOTIDE SEQUENCE [LARGE SCALE GENOMIC DNA]</scope>
    <source>
        <strain evidence="2 3">DSM 45408</strain>
    </source>
</reference>
<dbReference type="STRING" id="1070870.SAMN05444351_0642"/>
<feature type="transmembrane region" description="Helical" evidence="1">
    <location>
        <begin position="15"/>
        <end position="35"/>
    </location>
</feature>